<dbReference type="BioCyc" id="PSP1104324:GJSN-1279-MONOMER"/>
<proteinExistence type="predicted"/>
<dbReference type="HOGENOM" id="CLU_216170_0_0_2"/>
<organism evidence="1 2">
    <name type="scientific">Pyrobaculum ferrireducens</name>
    <dbReference type="NCBI Taxonomy" id="1104324"/>
    <lineage>
        <taxon>Archaea</taxon>
        <taxon>Thermoproteota</taxon>
        <taxon>Thermoprotei</taxon>
        <taxon>Thermoproteales</taxon>
        <taxon>Thermoproteaceae</taxon>
        <taxon>Pyrobaculum</taxon>
    </lineage>
</organism>
<evidence type="ECO:0000313" key="1">
    <source>
        <dbReference type="EMBL" id="AET32734.1"/>
    </source>
</evidence>
<dbReference type="Proteomes" id="UP000005867">
    <property type="component" value="Chromosome"/>
</dbReference>
<dbReference type="EMBL" id="CP003098">
    <property type="protein sequence ID" value="AET32734.1"/>
    <property type="molecule type" value="Genomic_DNA"/>
</dbReference>
<dbReference type="AlphaFoldDB" id="G7VDE9"/>
<reference evidence="1 2" key="1">
    <citation type="journal article" date="2012" name="J. Bacteriol.">
        <title>Complete genome sequence of strain 1860, a crenarchaeon of the genus pyrobaculum able to grow with various electron acceptors.</title>
        <authorList>
            <person name="Mardanov A.V."/>
            <person name="Gumerov V.M."/>
            <person name="Slobodkina G.B."/>
            <person name="Beletsky A.V."/>
            <person name="Bonch-Osmolovskaya E.A."/>
            <person name="Ravin N.V."/>
            <person name="Skryabin K.G."/>
        </authorList>
    </citation>
    <scope>NUCLEOTIDE SEQUENCE [LARGE SCALE GENOMIC DNA]</scope>
    <source>
        <strain evidence="1 2">1860</strain>
    </source>
</reference>
<protein>
    <submittedName>
        <fullName evidence="1">Uncharacterized protein</fullName>
    </submittedName>
</protein>
<dbReference type="eggNOG" id="arCOG12859">
    <property type="taxonomic scope" value="Archaea"/>
</dbReference>
<accession>G7VDE9</accession>
<gene>
    <name evidence="1" type="ORF">P186_1305</name>
</gene>
<dbReference type="RefSeq" id="WP_014288562.1">
    <property type="nucleotide sequence ID" value="NC_016645.1"/>
</dbReference>
<sequence>MLLRKLDDTLIPEYVEIPPKALSKGRINLEDVVILLDDVDDLNHLGYL</sequence>
<keyword evidence="2" id="KW-1185">Reference proteome</keyword>
<name>G7VDE9_9CREN</name>
<evidence type="ECO:0000313" key="2">
    <source>
        <dbReference type="Proteomes" id="UP000005867"/>
    </source>
</evidence>
<dbReference type="GeneID" id="43870157"/>
<dbReference type="STRING" id="1104324.P186_1305"/>
<dbReference type="KEGG" id="pyr:P186_1305"/>